<dbReference type="FunFam" id="1.20.1060.10:FF:000001">
    <property type="entry name" value="DNA polymerase I"/>
    <property type="match status" value="1"/>
</dbReference>
<feature type="domain" description="DNA-directed DNA polymerase family A palm" evidence="21">
    <location>
        <begin position="781"/>
        <end position="987"/>
    </location>
</feature>
<comment type="catalytic activity">
    <reaction evidence="15 17">
        <text>DNA(n) + a 2'-deoxyribonucleoside 5'-triphosphate = DNA(n+1) + diphosphate</text>
        <dbReference type="Rhea" id="RHEA:22508"/>
        <dbReference type="Rhea" id="RHEA-COMP:17339"/>
        <dbReference type="Rhea" id="RHEA-COMP:17340"/>
        <dbReference type="ChEBI" id="CHEBI:33019"/>
        <dbReference type="ChEBI" id="CHEBI:61560"/>
        <dbReference type="ChEBI" id="CHEBI:173112"/>
        <dbReference type="EC" id="2.7.7.7"/>
    </reaction>
</comment>
<dbReference type="GO" id="GO:0003887">
    <property type="term" value="F:DNA-directed DNA polymerase activity"/>
    <property type="evidence" value="ECO:0007669"/>
    <property type="project" value="UniProtKB-UniRule"/>
</dbReference>
<dbReference type="SMART" id="SM00279">
    <property type="entry name" value="HhH2"/>
    <property type="match status" value="1"/>
</dbReference>
<dbReference type="SUPFAM" id="SSF47807">
    <property type="entry name" value="5' to 3' exonuclease, C-terminal subdomain"/>
    <property type="match status" value="1"/>
</dbReference>
<dbReference type="eggNOG" id="COG0258">
    <property type="taxonomic scope" value="Bacteria"/>
</dbReference>
<dbReference type="EC" id="2.7.7.7" evidence="3 16"/>
<dbReference type="SMART" id="SM00482">
    <property type="entry name" value="POLAc"/>
    <property type="match status" value="1"/>
</dbReference>
<evidence type="ECO:0000256" key="5">
    <source>
        <dbReference type="ARBA" id="ARBA00022679"/>
    </source>
</evidence>
<feature type="region of interest" description="Disordered" evidence="18">
    <location>
        <begin position="337"/>
        <end position="391"/>
    </location>
</feature>
<dbReference type="GO" id="GO:0003677">
    <property type="term" value="F:DNA binding"/>
    <property type="evidence" value="ECO:0007669"/>
    <property type="project" value="UniProtKB-UniRule"/>
</dbReference>
<keyword evidence="9 17" id="KW-0227">DNA damage</keyword>
<dbReference type="InterPro" id="IPR002421">
    <property type="entry name" value="5-3_exonuclease"/>
</dbReference>
<dbReference type="Pfam" id="PF00476">
    <property type="entry name" value="DNA_pol_A"/>
    <property type="match status" value="1"/>
</dbReference>
<evidence type="ECO:0000259" key="20">
    <source>
        <dbReference type="SMART" id="SM00475"/>
    </source>
</evidence>
<evidence type="ECO:0000256" key="3">
    <source>
        <dbReference type="ARBA" id="ARBA00012417"/>
    </source>
</evidence>
<dbReference type="InterPro" id="IPR029060">
    <property type="entry name" value="PIN-like_dom_sf"/>
</dbReference>
<dbReference type="InterPro" id="IPR043502">
    <property type="entry name" value="DNA/RNA_pol_sf"/>
</dbReference>
<evidence type="ECO:0000256" key="12">
    <source>
        <dbReference type="ARBA" id="ARBA00022932"/>
    </source>
</evidence>
<dbReference type="PROSITE" id="PS00447">
    <property type="entry name" value="DNA_POLYMERASE_A"/>
    <property type="match status" value="1"/>
</dbReference>
<accession>E6VFY1</accession>
<dbReference type="Gene3D" id="3.30.420.10">
    <property type="entry name" value="Ribonuclease H-like superfamily/Ribonuclease H"/>
    <property type="match status" value="1"/>
</dbReference>
<dbReference type="InterPro" id="IPR008918">
    <property type="entry name" value="HhH2"/>
</dbReference>
<dbReference type="InterPro" id="IPR002562">
    <property type="entry name" value="3'-5'_exonuclease_dom"/>
</dbReference>
<feature type="region of interest" description="Disordered" evidence="18">
    <location>
        <begin position="1"/>
        <end position="29"/>
    </location>
</feature>
<dbReference type="Gene3D" id="3.40.50.1010">
    <property type="entry name" value="5'-nuclease"/>
    <property type="match status" value="1"/>
</dbReference>
<evidence type="ECO:0000256" key="9">
    <source>
        <dbReference type="ARBA" id="ARBA00022763"/>
    </source>
</evidence>
<keyword evidence="8" id="KW-0540">Nuclease</keyword>
<keyword evidence="14 17" id="KW-0234">DNA repair</keyword>
<keyword evidence="12 17" id="KW-0239">DNA-directed DNA polymerase</keyword>
<dbReference type="InterPro" id="IPR012337">
    <property type="entry name" value="RNaseH-like_sf"/>
</dbReference>
<dbReference type="Pfam" id="PF02739">
    <property type="entry name" value="5_3_exonuc_N"/>
    <property type="match status" value="1"/>
</dbReference>
<dbReference type="SUPFAM" id="SSF88723">
    <property type="entry name" value="PIN domain-like"/>
    <property type="match status" value="1"/>
</dbReference>
<evidence type="ECO:0000256" key="4">
    <source>
        <dbReference type="ARBA" id="ARBA00020311"/>
    </source>
</evidence>
<dbReference type="PANTHER" id="PTHR10133">
    <property type="entry name" value="DNA POLYMERASE I"/>
    <property type="match status" value="1"/>
</dbReference>
<keyword evidence="11 17" id="KW-0269">Exonuclease</keyword>
<dbReference type="InterPro" id="IPR002298">
    <property type="entry name" value="DNA_polymerase_A"/>
</dbReference>
<evidence type="ECO:0000256" key="11">
    <source>
        <dbReference type="ARBA" id="ARBA00022839"/>
    </source>
</evidence>
<evidence type="ECO:0000256" key="15">
    <source>
        <dbReference type="ARBA" id="ARBA00049244"/>
    </source>
</evidence>
<dbReference type="Pfam" id="PF01367">
    <property type="entry name" value="5_3_exonuc"/>
    <property type="match status" value="1"/>
</dbReference>
<dbReference type="eggNOG" id="COG0749">
    <property type="taxonomic scope" value="Bacteria"/>
</dbReference>
<evidence type="ECO:0000256" key="17">
    <source>
        <dbReference type="RuleBase" id="RU004460"/>
    </source>
</evidence>
<evidence type="ECO:0000259" key="21">
    <source>
        <dbReference type="SMART" id="SM00482"/>
    </source>
</evidence>
<dbReference type="BioCyc" id="RPAL652103:RPDX1_RS24230-MONOMER"/>
<evidence type="ECO:0000313" key="23">
    <source>
        <dbReference type="Proteomes" id="UP000001402"/>
    </source>
</evidence>
<evidence type="ECO:0000256" key="2">
    <source>
        <dbReference type="ARBA" id="ARBA00011541"/>
    </source>
</evidence>
<keyword evidence="6 17" id="KW-0548">Nucleotidyltransferase</keyword>
<dbReference type="NCBIfam" id="TIGR00593">
    <property type="entry name" value="pola"/>
    <property type="match status" value="1"/>
</dbReference>
<evidence type="ECO:0000313" key="22">
    <source>
        <dbReference type="EMBL" id="ADU46440.1"/>
    </source>
</evidence>
<evidence type="ECO:0000256" key="16">
    <source>
        <dbReference type="NCBIfam" id="TIGR00593"/>
    </source>
</evidence>
<dbReference type="SMART" id="SM00475">
    <property type="entry name" value="53EXOc"/>
    <property type="match status" value="1"/>
</dbReference>
<keyword evidence="13 17" id="KW-0238">DNA-binding</keyword>
<dbReference type="GO" id="GO:0006302">
    <property type="term" value="P:double-strand break repair"/>
    <property type="evidence" value="ECO:0007669"/>
    <property type="project" value="TreeGrafter"/>
</dbReference>
<evidence type="ECO:0000256" key="1">
    <source>
        <dbReference type="ARBA" id="ARBA00007705"/>
    </source>
</evidence>
<dbReference type="NCBIfam" id="NF004397">
    <property type="entry name" value="PRK05755.1"/>
    <property type="match status" value="1"/>
</dbReference>
<dbReference type="CDD" id="cd08637">
    <property type="entry name" value="DNA_pol_A_pol_I_C"/>
    <property type="match status" value="1"/>
</dbReference>
<feature type="compositionally biased region" description="Low complexity" evidence="18">
    <location>
        <begin position="1"/>
        <end position="28"/>
    </location>
</feature>
<dbReference type="SUPFAM" id="SSF56672">
    <property type="entry name" value="DNA/RNA polymerases"/>
    <property type="match status" value="1"/>
</dbReference>
<dbReference type="InterPro" id="IPR019760">
    <property type="entry name" value="DNA-dir_DNA_pol_A_CS"/>
</dbReference>
<evidence type="ECO:0000256" key="10">
    <source>
        <dbReference type="ARBA" id="ARBA00022801"/>
    </source>
</evidence>
<keyword evidence="7 17" id="KW-0235">DNA replication</keyword>
<evidence type="ECO:0000256" key="18">
    <source>
        <dbReference type="SAM" id="MobiDB-lite"/>
    </source>
</evidence>
<comment type="similarity">
    <text evidence="1 17">Belongs to the DNA polymerase type-A family.</text>
</comment>
<dbReference type="GO" id="GO:0008409">
    <property type="term" value="F:5'-3' exonuclease activity"/>
    <property type="evidence" value="ECO:0007669"/>
    <property type="project" value="UniProtKB-UniRule"/>
</dbReference>
<keyword evidence="5 17" id="KW-0808">Transferase</keyword>
<dbReference type="AlphaFoldDB" id="E6VFY1"/>
<dbReference type="HOGENOM" id="CLU_004675_0_0_5"/>
<evidence type="ECO:0000259" key="19">
    <source>
        <dbReference type="SMART" id="SM00474"/>
    </source>
</evidence>
<dbReference type="GO" id="GO:0008408">
    <property type="term" value="F:3'-5' exonuclease activity"/>
    <property type="evidence" value="ECO:0007669"/>
    <property type="project" value="UniProtKB-UniRule"/>
</dbReference>
<feature type="compositionally biased region" description="Gly residues" evidence="18">
    <location>
        <begin position="366"/>
        <end position="379"/>
    </location>
</feature>
<evidence type="ECO:0000256" key="14">
    <source>
        <dbReference type="ARBA" id="ARBA00023204"/>
    </source>
</evidence>
<keyword evidence="10 17" id="KW-0378">Hydrolase</keyword>
<dbReference type="KEGG" id="rpx:Rpdx1_4899"/>
<dbReference type="SMART" id="SM00474">
    <property type="entry name" value="35EXOc"/>
    <property type="match status" value="1"/>
</dbReference>
<dbReference type="GO" id="GO:0006261">
    <property type="term" value="P:DNA-templated DNA replication"/>
    <property type="evidence" value="ECO:0007669"/>
    <property type="project" value="UniProtKB-UniRule"/>
</dbReference>
<dbReference type="Gene3D" id="1.20.1060.10">
    <property type="entry name" value="Taq DNA Polymerase, Chain T, domain 4"/>
    <property type="match status" value="1"/>
</dbReference>
<dbReference type="InterPro" id="IPR018320">
    <property type="entry name" value="DNA_polymerase_1"/>
</dbReference>
<dbReference type="Gene3D" id="1.10.150.20">
    <property type="entry name" value="5' to 3' exonuclease, C-terminal subdomain"/>
    <property type="match status" value="2"/>
</dbReference>
<dbReference type="STRING" id="652103.Rpdx1_4899"/>
<dbReference type="InterPro" id="IPR020045">
    <property type="entry name" value="DNA_polI_H3TH"/>
</dbReference>
<dbReference type="FunFam" id="1.10.150.20:FF:000002">
    <property type="entry name" value="DNA polymerase I"/>
    <property type="match status" value="1"/>
</dbReference>
<dbReference type="PRINTS" id="PR00868">
    <property type="entry name" value="DNAPOLI"/>
</dbReference>
<evidence type="ECO:0000256" key="13">
    <source>
        <dbReference type="ARBA" id="ARBA00023125"/>
    </source>
</evidence>
<sequence length="1027" mass="110883">MPKTTKSAAAAPAASSATPPAPAGVKPPGKGDHVFLVDGSSYIFRAYHALPPLNRKSDGLQVNAVLGFCNMLWKLLRDMPPENRPTHLAIIFDKSEVTFRNALYPEYKAHRPPAPEDLIPQFGLIREAVRAFDLPCLEQSGFEADDLIATYVREACEAGATATIVSSDKDLMQLVTDCVVMYDTMKDRRIGVPEVIEKFGVPPNKVVEVQALAGDSVDNVPGVPGIGIKTAAQLINEYGDLETLLARAPEIKQPKRREALIENAEKARISRKLVLLDDHVKLEVPLAELAVHEPDARKLVAFLKAMEFTTLTRRVAEYAQIDPSDVEAETALKSAVPPLARSGSTSASGDLFAGQEPSPQPSPASGRGGAPDSGPGGPLNAGRGRDGKPGVVLSPEALVAARAEAARKVPVDRTAYKTLRTLDELHAVIARIHDSGVVALEAVATSIDPMQAELTGVALALGPNDACYIPLGHKQAGDGDGLFAAGLAPDQLGTRDALDALKPVLESAGIAKVGFAIKFAAVLLAQHGLTLRNIDDPQLMSYALDAGRGSHGLDALSESNLGHTLHTLTELTGTGKNKIGLDQVGIDRATAYAAERADVSLRLARVLKPRLVAGSMTAVYETLERPLVGVLARMERRGISIDRQVLSRLSSDFAQTAARIEAEIRELAGEDINIGSPKQLGDILFGKMGLPGGSKTKTGAWSTSAQVLDELAEQGHEFPKKILEWRQVSKLRSTYTDALPNYVHPQTHRVHTTYALAATTTGRLSSNEPNLQNIPVRTEDGRKIRRAFVATPGHKLVSADYSQIELRLLSEVADVPALRKAFQDGIDIHAMTASEMFGVPVEGMPSEIRRRAKAINFGIIYGISAFGLANQLGIPREEAGAYIKRYFERFPGIRAYMDETRDFCRAHGYVTTLFGRKCHYPDIKASNPSIRAFNERAAINARLQGSAADIIRRAMVRMEDALAEKKLSAQMLLQVHDELIFEVPEAEVEATLPVVRSVMQDAPFPAVILNVPLQVDARAADNWDEAH</sequence>
<dbReference type="Pfam" id="PF01612">
    <property type="entry name" value="DNA_pol_A_exo1"/>
    <property type="match status" value="1"/>
</dbReference>
<dbReference type="InterPro" id="IPR020046">
    <property type="entry name" value="5-3_exonucl_a-hlix_arch_N"/>
</dbReference>
<dbReference type="InterPro" id="IPR036279">
    <property type="entry name" value="5-3_exonuclease_C_sf"/>
</dbReference>
<protein>
    <recommendedName>
        <fullName evidence="4 16">DNA polymerase I</fullName>
        <ecNumber evidence="3 16">2.7.7.7</ecNumber>
    </recommendedName>
</protein>
<dbReference type="CDD" id="cd09859">
    <property type="entry name" value="PIN_53EXO"/>
    <property type="match status" value="1"/>
</dbReference>
<evidence type="ECO:0000256" key="6">
    <source>
        <dbReference type="ARBA" id="ARBA00022695"/>
    </source>
</evidence>
<dbReference type="CDD" id="cd06139">
    <property type="entry name" value="DNA_polA_I_Ecoli_like_exo"/>
    <property type="match status" value="1"/>
</dbReference>
<dbReference type="FunFam" id="1.10.150.20:FF:000003">
    <property type="entry name" value="DNA polymerase I"/>
    <property type="match status" value="1"/>
</dbReference>
<name>E6VFY1_RHOPX</name>
<comment type="function">
    <text evidence="17">In addition to polymerase activity, this DNA polymerase exhibits 3'-5' and 5'-3' exonuclease activity.</text>
</comment>
<dbReference type="Proteomes" id="UP000001402">
    <property type="component" value="Chromosome"/>
</dbReference>
<feature type="domain" description="3'-5' exonuclease" evidence="19">
    <location>
        <begin position="416"/>
        <end position="612"/>
    </location>
</feature>
<comment type="subunit">
    <text evidence="2">Single-chain monomer with multiple functions.</text>
</comment>
<dbReference type="OrthoDB" id="9806424at2"/>
<dbReference type="SUPFAM" id="SSF53098">
    <property type="entry name" value="Ribonuclease H-like"/>
    <property type="match status" value="1"/>
</dbReference>
<dbReference type="InterPro" id="IPR036397">
    <property type="entry name" value="RNaseH_sf"/>
</dbReference>
<proteinExistence type="inferred from homology"/>
<gene>
    <name evidence="17" type="primary">polA</name>
    <name evidence="22" type="ordered locus">Rpdx1_4899</name>
</gene>
<dbReference type="CDD" id="cd09898">
    <property type="entry name" value="H3TH_53EXO"/>
    <property type="match status" value="1"/>
</dbReference>
<evidence type="ECO:0000256" key="7">
    <source>
        <dbReference type="ARBA" id="ARBA00022705"/>
    </source>
</evidence>
<organism evidence="22 23">
    <name type="scientific">Rhodopseudomonas palustris (strain DX-1)</name>
    <dbReference type="NCBI Taxonomy" id="652103"/>
    <lineage>
        <taxon>Bacteria</taxon>
        <taxon>Pseudomonadati</taxon>
        <taxon>Pseudomonadota</taxon>
        <taxon>Alphaproteobacteria</taxon>
        <taxon>Hyphomicrobiales</taxon>
        <taxon>Nitrobacteraceae</taxon>
        <taxon>Rhodopseudomonas</taxon>
    </lineage>
</organism>
<dbReference type="PANTHER" id="PTHR10133:SF27">
    <property type="entry name" value="DNA POLYMERASE NU"/>
    <property type="match status" value="1"/>
</dbReference>
<reference evidence="22" key="1">
    <citation type="submission" date="2010-12" db="EMBL/GenBank/DDBJ databases">
        <title>Complete sequence of Rhodopseudomonas palustris DX-1.</title>
        <authorList>
            <consortium name="US DOE Joint Genome Institute"/>
            <person name="Lucas S."/>
            <person name="Copeland A."/>
            <person name="Lapidus A."/>
            <person name="Cheng J.-F."/>
            <person name="Goodwin L."/>
            <person name="Pitluck S."/>
            <person name="Misra M."/>
            <person name="Chertkov O."/>
            <person name="Detter J.C."/>
            <person name="Han C."/>
            <person name="Tapia R."/>
            <person name="Land M."/>
            <person name="Hauser L."/>
            <person name="Kyrpides N."/>
            <person name="Ivanova N."/>
            <person name="Ovchinnikova G."/>
            <person name="Logan B."/>
            <person name="Oda Y."/>
            <person name="Harwood C."/>
            <person name="Woyke T."/>
        </authorList>
    </citation>
    <scope>NUCLEOTIDE SEQUENCE [LARGE SCALE GENOMIC DNA]</scope>
    <source>
        <strain evidence="22">DX-1</strain>
    </source>
</reference>
<feature type="domain" description="5'-3' exonuclease" evidence="20">
    <location>
        <begin position="32"/>
        <end position="292"/>
    </location>
</feature>
<dbReference type="InterPro" id="IPR001098">
    <property type="entry name" value="DNA-dir_DNA_pol_A_palm_dom"/>
</dbReference>
<evidence type="ECO:0000256" key="8">
    <source>
        <dbReference type="ARBA" id="ARBA00022722"/>
    </source>
</evidence>
<dbReference type="EMBL" id="CP002418">
    <property type="protein sequence ID" value="ADU46440.1"/>
    <property type="molecule type" value="Genomic_DNA"/>
</dbReference>
<dbReference type="Gene3D" id="3.30.70.370">
    <property type="match status" value="1"/>
</dbReference>
<dbReference type="FunFam" id="3.40.50.1010:FF:000001">
    <property type="entry name" value="DNA polymerase I"/>
    <property type="match status" value="1"/>
</dbReference>